<dbReference type="InterPro" id="IPR056693">
    <property type="entry name" value="DUF7791"/>
</dbReference>
<dbReference type="InterPro" id="IPR036770">
    <property type="entry name" value="Ankyrin_rpt-contain_sf"/>
</dbReference>
<feature type="compositionally biased region" description="Polar residues" evidence="2">
    <location>
        <begin position="101"/>
        <end position="110"/>
    </location>
</feature>
<evidence type="ECO:0000259" key="4">
    <source>
        <dbReference type="Pfam" id="PF25053"/>
    </source>
</evidence>
<dbReference type="Pfam" id="PF25053">
    <property type="entry name" value="DUF7791"/>
    <property type="match status" value="1"/>
</dbReference>
<feature type="domain" description="DUF7791" evidence="4">
    <location>
        <begin position="649"/>
        <end position="789"/>
    </location>
</feature>
<name>A0A3D8QNI2_9HELO</name>
<feature type="compositionally biased region" description="Basic and acidic residues" evidence="2">
    <location>
        <begin position="68"/>
        <end position="78"/>
    </location>
</feature>
<evidence type="ECO:0000313" key="5">
    <source>
        <dbReference type="EMBL" id="RDW63383.1"/>
    </source>
</evidence>
<dbReference type="Proteomes" id="UP000256645">
    <property type="component" value="Unassembled WGS sequence"/>
</dbReference>
<proteinExistence type="predicted"/>
<evidence type="ECO:0000256" key="1">
    <source>
        <dbReference type="ARBA" id="ARBA00022737"/>
    </source>
</evidence>
<evidence type="ECO:0000313" key="6">
    <source>
        <dbReference type="Proteomes" id="UP000256645"/>
    </source>
</evidence>
<dbReference type="InterPro" id="IPR056884">
    <property type="entry name" value="NPHP3-like_N"/>
</dbReference>
<dbReference type="OrthoDB" id="443402at2759"/>
<dbReference type="STRING" id="1849047.A0A3D8QNI2"/>
<comment type="caution">
    <text evidence="5">The sequence shown here is derived from an EMBL/GenBank/DDBJ whole genome shotgun (WGS) entry which is preliminary data.</text>
</comment>
<dbReference type="PANTHER" id="PTHR10039">
    <property type="entry name" value="AMELOGENIN"/>
    <property type="match status" value="1"/>
</dbReference>
<dbReference type="PANTHER" id="PTHR10039:SF5">
    <property type="entry name" value="NACHT DOMAIN-CONTAINING PROTEIN"/>
    <property type="match status" value="1"/>
</dbReference>
<organism evidence="5 6">
    <name type="scientific">Coleophoma cylindrospora</name>
    <dbReference type="NCBI Taxonomy" id="1849047"/>
    <lineage>
        <taxon>Eukaryota</taxon>
        <taxon>Fungi</taxon>
        <taxon>Dikarya</taxon>
        <taxon>Ascomycota</taxon>
        <taxon>Pezizomycotina</taxon>
        <taxon>Leotiomycetes</taxon>
        <taxon>Helotiales</taxon>
        <taxon>Dermateaceae</taxon>
        <taxon>Coleophoma</taxon>
    </lineage>
</organism>
<feature type="domain" description="Nephrocystin 3-like N-terminal" evidence="3">
    <location>
        <begin position="374"/>
        <end position="539"/>
    </location>
</feature>
<keyword evidence="1" id="KW-0677">Repeat</keyword>
<dbReference type="AlphaFoldDB" id="A0A3D8QNI2"/>
<gene>
    <name evidence="5" type="ORF">BP6252_10928</name>
</gene>
<dbReference type="SUPFAM" id="SSF52540">
    <property type="entry name" value="P-loop containing nucleoside triphosphate hydrolases"/>
    <property type="match status" value="1"/>
</dbReference>
<dbReference type="Pfam" id="PF24883">
    <property type="entry name" value="NPHP3_N"/>
    <property type="match status" value="1"/>
</dbReference>
<evidence type="ECO:0000259" key="3">
    <source>
        <dbReference type="Pfam" id="PF24883"/>
    </source>
</evidence>
<evidence type="ECO:0000256" key="2">
    <source>
        <dbReference type="SAM" id="MobiDB-lite"/>
    </source>
</evidence>
<dbReference type="EMBL" id="PDLM01000013">
    <property type="protein sequence ID" value="RDW63383.1"/>
    <property type="molecule type" value="Genomic_DNA"/>
</dbReference>
<feature type="region of interest" description="Disordered" evidence="2">
    <location>
        <begin position="68"/>
        <end position="163"/>
    </location>
</feature>
<dbReference type="Gene3D" id="3.40.50.300">
    <property type="entry name" value="P-loop containing nucleotide triphosphate hydrolases"/>
    <property type="match status" value="1"/>
</dbReference>
<sequence>MLDPFTSLSLAATLCQFIDFGSKLVKGTYEIYESLEGQTKENEELDQRAENLGALSSSFVRLSTDHLGKTNSDAEKSSRGQGSEGRQLDPAWTAAEAAAENTKQPESMFTQLPIPTPSFQSFPVRDDSWSPSILGDSVGTQLGSDSEESQFNTTKRSEKEQTLRSMAASCKEIADDLRTTLKKLTVQKTRYRKFDSFRSALKSMWSKKKLDELEQRLDKYRSDLVLHDQQSSVIRELQALKNTNTLLESAHSKKLEEITRSLNMINPPSPTPKNGSKSRKEPRDEASDSPEENPEAALPAESATTPIEFNYLAEMLISLVSVARSVAAEQVVLGSLHFKAMSVRQDNVAEAYTDTFKWTFRQSKNAGKNVRKIYFSEWLTTQEGIFWVSGKPGSGKSTLMKYLCDHNSTREALTLWAQPQEPVISTHFFWSSGTTMQKSQEGLLRSLLYDVFKQCPKVVQEICPGRWAAAKRDDSEPEPWSLKELRQVINKLATCDGFGAKFCFFIDGLDEYDGDHAEIIKILGALGSSPIIKLCISSRPWNIFEDAYGKDVKRKLYVQELTHHDIRHYVQRKLEEHPNWEVLPSESQKYRQLVEEVTTKAQGVFLWVYLVVRSLHEGLTNGDTLSILQLRIRNLPADLEQYFKHMLESVDPFYHMQMVRTFQVAMTSDSPLALMIYSFLDEDFESEKFALHAPKRQMPTQEIDRRHKQMRRRLNGRCKGLLEVGKNSAEEQDEYTSYQVEFLHRTVRDFLRTKEMSNFLATEGRNSGPSTSILRAFVALIKSLPLKKEDMLEGGPLSKMLTVAFHFAQQAELESGQAQTELLDDLDYTLRVLSAATSCEVPWYQRCYSTHGIVENGDLDSGFPSCKTFLEFAIQKGLCLYAKDKLRPNRRLLEVKQPLLHCALRLCPDYAFNEPDMADTVRLLLDHGHDPNQTVGQATVWEFFVHTYALEMADESSTCRSVRAIQHRHRLIEILLSRGADPNVGQNDTPAWGQLLVTVARAELPGSSLQILCKTITVFLSYGADPMLLLRDYEVTSIWAAFLNVFLSEEEILEVFRLEFFSKMCCALLSYGADPAELSKEDVSRVFPIRLALPILDLIDEKGGGGGKEVEESEKGAPEEQVQWSYWNPWTWFGPGTLNHDPRPSVTLSGVESNLQRIRLRYRNRESANLRDLNN</sequence>
<accession>A0A3D8QNI2</accession>
<protein>
    <submittedName>
        <fullName evidence="5">Uncharacterized protein</fullName>
    </submittedName>
</protein>
<reference evidence="5 6" key="1">
    <citation type="journal article" date="2018" name="IMA Fungus">
        <title>IMA Genome-F 9: Draft genome sequence of Annulohypoxylon stygium, Aspergillus mulundensis, Berkeleyomyces basicola (syn. Thielaviopsis basicola), Ceratocystis smalleyi, two Cercospora beticola strains, Coleophoma cylindrospora, Fusarium fracticaudum, Phialophora cf. hyalina, and Morchella septimelata.</title>
        <authorList>
            <person name="Wingfield B.D."/>
            <person name="Bills G.F."/>
            <person name="Dong Y."/>
            <person name="Huang W."/>
            <person name="Nel W.J."/>
            <person name="Swalarsk-Parry B.S."/>
            <person name="Vaghefi N."/>
            <person name="Wilken P.M."/>
            <person name="An Z."/>
            <person name="de Beer Z.W."/>
            <person name="De Vos L."/>
            <person name="Chen L."/>
            <person name="Duong T.A."/>
            <person name="Gao Y."/>
            <person name="Hammerbacher A."/>
            <person name="Kikkert J.R."/>
            <person name="Li Y."/>
            <person name="Li H."/>
            <person name="Li K."/>
            <person name="Li Q."/>
            <person name="Liu X."/>
            <person name="Ma X."/>
            <person name="Naidoo K."/>
            <person name="Pethybridge S.J."/>
            <person name="Sun J."/>
            <person name="Steenkamp E.T."/>
            <person name="van der Nest M.A."/>
            <person name="van Wyk S."/>
            <person name="Wingfield M.J."/>
            <person name="Xiong C."/>
            <person name="Yue Q."/>
            <person name="Zhang X."/>
        </authorList>
    </citation>
    <scope>NUCLEOTIDE SEQUENCE [LARGE SCALE GENOMIC DNA]</scope>
    <source>
        <strain evidence="5 6">BP6252</strain>
    </source>
</reference>
<feature type="compositionally biased region" description="Polar residues" evidence="2">
    <location>
        <begin position="138"/>
        <end position="154"/>
    </location>
</feature>
<keyword evidence="6" id="KW-1185">Reference proteome</keyword>
<feature type="region of interest" description="Disordered" evidence="2">
    <location>
        <begin position="259"/>
        <end position="301"/>
    </location>
</feature>
<dbReference type="InterPro" id="IPR027417">
    <property type="entry name" value="P-loop_NTPase"/>
</dbReference>
<dbReference type="Gene3D" id="1.25.40.20">
    <property type="entry name" value="Ankyrin repeat-containing domain"/>
    <property type="match status" value="1"/>
</dbReference>